<proteinExistence type="predicted"/>
<evidence type="ECO:0000256" key="1">
    <source>
        <dbReference type="SAM" id="Phobius"/>
    </source>
</evidence>
<feature type="transmembrane region" description="Helical" evidence="1">
    <location>
        <begin position="253"/>
        <end position="280"/>
    </location>
</feature>
<organism evidence="3 4">
    <name type="scientific">Halochromatium glycolicum</name>
    <dbReference type="NCBI Taxonomy" id="85075"/>
    <lineage>
        <taxon>Bacteria</taxon>
        <taxon>Pseudomonadati</taxon>
        <taxon>Pseudomonadota</taxon>
        <taxon>Gammaproteobacteria</taxon>
        <taxon>Chromatiales</taxon>
        <taxon>Chromatiaceae</taxon>
        <taxon>Halochromatium</taxon>
    </lineage>
</organism>
<comment type="caution">
    <text evidence="3">The sequence shown here is derived from an EMBL/GenBank/DDBJ whole genome shotgun (WGS) entry which is preliminary data.</text>
</comment>
<keyword evidence="1" id="KW-0812">Transmembrane</keyword>
<keyword evidence="4" id="KW-1185">Reference proteome</keyword>
<accession>A0AAJ0X8Z7</accession>
<dbReference type="InterPro" id="IPR050834">
    <property type="entry name" value="Glycosyltransf_2"/>
</dbReference>
<feature type="domain" description="Glycosyltransferase 2-like" evidence="2">
    <location>
        <begin position="13"/>
        <end position="166"/>
    </location>
</feature>
<feature type="transmembrane region" description="Helical" evidence="1">
    <location>
        <begin position="300"/>
        <end position="321"/>
    </location>
</feature>
<dbReference type="SUPFAM" id="SSF53448">
    <property type="entry name" value="Nucleotide-diphospho-sugar transferases"/>
    <property type="match status" value="1"/>
</dbReference>
<dbReference type="PANTHER" id="PTHR43685">
    <property type="entry name" value="GLYCOSYLTRANSFERASE"/>
    <property type="match status" value="1"/>
</dbReference>
<reference evidence="3" key="1">
    <citation type="submission" date="2017-08" db="EMBL/GenBank/DDBJ databases">
        <authorList>
            <person name="Imhoff J.F."/>
            <person name="Rahn T."/>
            <person name="Kuenzel S."/>
            <person name="Neulinger S.C."/>
        </authorList>
    </citation>
    <scope>NUCLEOTIDE SEQUENCE</scope>
    <source>
        <strain evidence="3">DSM 11080</strain>
    </source>
</reference>
<gene>
    <name evidence="3" type="ORF">CKO40_01000</name>
</gene>
<keyword evidence="1" id="KW-1133">Transmembrane helix</keyword>
<dbReference type="Pfam" id="PF00535">
    <property type="entry name" value="Glycos_transf_2"/>
    <property type="match status" value="1"/>
</dbReference>
<dbReference type="Gene3D" id="3.90.550.10">
    <property type="entry name" value="Spore Coat Polysaccharide Biosynthesis Protein SpsA, Chain A"/>
    <property type="match status" value="1"/>
</dbReference>
<dbReference type="Proteomes" id="UP001296776">
    <property type="component" value="Unassembled WGS sequence"/>
</dbReference>
<keyword evidence="1" id="KW-0472">Membrane</keyword>
<dbReference type="PANTHER" id="PTHR43685:SF3">
    <property type="entry name" value="SLR2126 PROTEIN"/>
    <property type="match status" value="1"/>
</dbReference>
<dbReference type="InterPro" id="IPR029044">
    <property type="entry name" value="Nucleotide-diphossugar_trans"/>
</dbReference>
<protein>
    <recommendedName>
        <fullName evidence="2">Glycosyltransferase 2-like domain-containing protein</fullName>
    </recommendedName>
</protein>
<name>A0AAJ0X8Z7_9GAMM</name>
<dbReference type="EMBL" id="NRSJ01000001">
    <property type="protein sequence ID" value="MBK1703162.1"/>
    <property type="molecule type" value="Genomic_DNA"/>
</dbReference>
<dbReference type="InterPro" id="IPR001173">
    <property type="entry name" value="Glyco_trans_2-like"/>
</dbReference>
<dbReference type="AlphaFoldDB" id="A0AAJ0X8Z7"/>
<evidence type="ECO:0000259" key="2">
    <source>
        <dbReference type="Pfam" id="PF00535"/>
    </source>
</evidence>
<reference evidence="3" key="2">
    <citation type="journal article" date="2020" name="Microorganisms">
        <title>Osmotic Adaptation and Compatible Solute Biosynthesis of Phototrophic Bacteria as Revealed from Genome Analyses.</title>
        <authorList>
            <person name="Imhoff J.F."/>
            <person name="Rahn T."/>
            <person name="Kunzel S."/>
            <person name="Keller A."/>
            <person name="Neulinger S.C."/>
        </authorList>
    </citation>
    <scope>NUCLEOTIDE SEQUENCE</scope>
    <source>
        <strain evidence="3">DSM 11080</strain>
    </source>
</reference>
<sequence>MPTGNSTMDIKVSIIIPTYNRGRLLRQCLDAVLMQQEAPPFEVVVVNDGSTDETAEVIKEYANVRLISQTNAGPAAARNNGAAQARGEIVVFTDDDCIPEPDWLKQLVAPFGRPEVAGAKGAYYCDQREPIARFVQLEYEEKYKELERHEYIDFVDTYSAAFRRNLFLAADGYDTAFTTASVEDQEFSFRLANAGHKMVFVPEARVWHRHTTTLGSYCRKKYKIGFWKVLVLAKNPNKASGDSHTPITLKIQILLAAAFLPLSALALLIPSASLVLFALVFTFFASSVPLTLRCLRADPLVGLFAPLFIVCRAGSLAWGLARGTLKRISGDPRFRVGDRPPQAE</sequence>
<evidence type="ECO:0000313" key="3">
    <source>
        <dbReference type="EMBL" id="MBK1703162.1"/>
    </source>
</evidence>
<evidence type="ECO:0000313" key="4">
    <source>
        <dbReference type="Proteomes" id="UP001296776"/>
    </source>
</evidence>